<dbReference type="EMBL" id="CP014989">
    <property type="protein sequence ID" value="ANS79016.1"/>
    <property type="molecule type" value="Genomic_DNA"/>
</dbReference>
<proteinExistence type="predicted"/>
<name>A0A1B1NC66_9MICO</name>
<organism evidence="2 3">
    <name type="scientific">Serinicoccus hydrothermalis</name>
    <dbReference type="NCBI Taxonomy" id="1758689"/>
    <lineage>
        <taxon>Bacteria</taxon>
        <taxon>Bacillati</taxon>
        <taxon>Actinomycetota</taxon>
        <taxon>Actinomycetes</taxon>
        <taxon>Micrococcales</taxon>
        <taxon>Ornithinimicrobiaceae</taxon>
        <taxon>Serinicoccus</taxon>
    </lineage>
</organism>
<dbReference type="KEGG" id="serj:SGUI_1620"/>
<evidence type="ECO:0000313" key="2">
    <source>
        <dbReference type="EMBL" id="ANS79016.1"/>
    </source>
</evidence>
<evidence type="ECO:0000313" key="3">
    <source>
        <dbReference type="Proteomes" id="UP000092482"/>
    </source>
</evidence>
<dbReference type="STRING" id="1758689.SGUI_1620"/>
<keyword evidence="3" id="KW-1185">Reference proteome</keyword>
<feature type="region of interest" description="Disordered" evidence="1">
    <location>
        <begin position="24"/>
        <end position="44"/>
    </location>
</feature>
<protein>
    <submittedName>
        <fullName evidence="2">Uncharacterized protein</fullName>
    </submittedName>
</protein>
<dbReference type="Proteomes" id="UP000092482">
    <property type="component" value="Chromosome"/>
</dbReference>
<sequence>MLITHCGIDDLQLEGQWYERVGGLLDDGSRNPPDGWDNPEQEGTVTRVDETTVVFTDDAGHSEEFVLREGATEPKDSCD</sequence>
<reference evidence="2 3" key="1">
    <citation type="submission" date="2016-03" db="EMBL/GenBank/DDBJ databases">
        <title>Shallow-sea hydrothermal system.</title>
        <authorList>
            <person name="Tang K."/>
        </authorList>
    </citation>
    <scope>NUCLEOTIDE SEQUENCE [LARGE SCALE GENOMIC DNA]</scope>
    <source>
        <strain evidence="2 3">JLT9</strain>
    </source>
</reference>
<dbReference type="RefSeq" id="WP_066638611.1">
    <property type="nucleotide sequence ID" value="NZ_CP014989.1"/>
</dbReference>
<evidence type="ECO:0000256" key="1">
    <source>
        <dbReference type="SAM" id="MobiDB-lite"/>
    </source>
</evidence>
<accession>A0A1B1NC66</accession>
<dbReference type="OrthoDB" id="3692307at2"/>
<dbReference type="AlphaFoldDB" id="A0A1B1NC66"/>
<gene>
    <name evidence="2" type="ORF">SGUI_1620</name>
</gene>